<dbReference type="Proteomes" id="UP000755585">
    <property type="component" value="Unassembled WGS sequence"/>
</dbReference>
<dbReference type="Gene3D" id="3.40.50.1110">
    <property type="entry name" value="SGNH hydrolase"/>
    <property type="match status" value="1"/>
</dbReference>
<keyword evidence="3" id="KW-1185">Reference proteome</keyword>
<proteinExistence type="predicted"/>
<dbReference type="InterPro" id="IPR036514">
    <property type="entry name" value="SGNH_hydro_sf"/>
</dbReference>
<sequence>MDVVADGVIVHRQQMETGVQRVRAELPEQAGQVEIWLPQLGDAAVRGLRFAGTATPAPLDRVQWATYGSSITQCGEAAGPADAWPAIVSRRLGWGLRGMGFGGECHLDQAALHELTSRPYDVVSMCLGINIFGAETFNGRSLPGQVATFAGAVARAQPDAAVVVITPIAASAAKEAERNGVGLTLDDIRMCVRLGVETANRTLEKPVHLIAGPDVLGHAETLQYLGDPVHPNPAGYRLMGERLAKILQEIAAC</sequence>
<reference evidence="2 3" key="1">
    <citation type="submission" date="2021-03" db="EMBL/GenBank/DDBJ databases">
        <title>Sequencing the genomes of 1000 actinobacteria strains.</title>
        <authorList>
            <person name="Klenk H.-P."/>
        </authorList>
    </citation>
    <scope>NUCLEOTIDE SEQUENCE [LARGE SCALE GENOMIC DNA]</scope>
    <source>
        <strain evidence="2 3">DSM 18824</strain>
    </source>
</reference>
<organism evidence="2 3">
    <name type="scientific">Kribbella aluminosa</name>
    <dbReference type="NCBI Taxonomy" id="416017"/>
    <lineage>
        <taxon>Bacteria</taxon>
        <taxon>Bacillati</taxon>
        <taxon>Actinomycetota</taxon>
        <taxon>Actinomycetes</taxon>
        <taxon>Propionibacteriales</taxon>
        <taxon>Kribbellaceae</taxon>
        <taxon>Kribbella</taxon>
    </lineage>
</organism>
<accession>A0ABS4UX76</accession>
<dbReference type="InterPro" id="IPR013830">
    <property type="entry name" value="SGNH_hydro"/>
</dbReference>
<protein>
    <recommendedName>
        <fullName evidence="1">SGNH hydrolase-type esterase domain-containing protein</fullName>
    </recommendedName>
</protein>
<name>A0ABS4UX76_9ACTN</name>
<dbReference type="Pfam" id="PF13472">
    <property type="entry name" value="Lipase_GDSL_2"/>
    <property type="match status" value="1"/>
</dbReference>
<comment type="caution">
    <text evidence="2">The sequence shown here is derived from an EMBL/GenBank/DDBJ whole genome shotgun (WGS) entry which is preliminary data.</text>
</comment>
<gene>
    <name evidence="2" type="ORF">JOF29_007234</name>
</gene>
<evidence type="ECO:0000313" key="2">
    <source>
        <dbReference type="EMBL" id="MBP2356124.1"/>
    </source>
</evidence>
<dbReference type="Gene3D" id="2.60.120.260">
    <property type="entry name" value="Galactose-binding domain-like"/>
    <property type="match status" value="1"/>
</dbReference>
<dbReference type="RefSeq" id="WP_209698687.1">
    <property type="nucleotide sequence ID" value="NZ_BAAAVU010000023.1"/>
</dbReference>
<evidence type="ECO:0000259" key="1">
    <source>
        <dbReference type="Pfam" id="PF13472"/>
    </source>
</evidence>
<evidence type="ECO:0000313" key="3">
    <source>
        <dbReference type="Proteomes" id="UP000755585"/>
    </source>
</evidence>
<dbReference type="SUPFAM" id="SSF52266">
    <property type="entry name" value="SGNH hydrolase"/>
    <property type="match status" value="1"/>
</dbReference>
<dbReference type="EMBL" id="JAGINT010000002">
    <property type="protein sequence ID" value="MBP2356124.1"/>
    <property type="molecule type" value="Genomic_DNA"/>
</dbReference>
<feature type="domain" description="SGNH hydrolase-type esterase" evidence="1">
    <location>
        <begin position="67"/>
        <end position="238"/>
    </location>
</feature>